<dbReference type="Proteomes" id="UP000199012">
    <property type="component" value="Unassembled WGS sequence"/>
</dbReference>
<keyword evidence="2" id="KW-0503">Monooxygenase</keyword>
<reference evidence="2 3" key="1">
    <citation type="submission" date="2016-10" db="EMBL/GenBank/DDBJ databases">
        <authorList>
            <person name="de Groot N.N."/>
        </authorList>
    </citation>
    <scope>NUCLEOTIDE SEQUENCE [LARGE SCALE GENOMIC DNA]</scope>
    <source>
        <strain evidence="2 3">CGMCC 4.6945</strain>
    </source>
</reference>
<dbReference type="GO" id="GO:0005829">
    <property type="term" value="C:cytosol"/>
    <property type="evidence" value="ECO:0007669"/>
    <property type="project" value="TreeGrafter"/>
</dbReference>
<dbReference type="InterPro" id="IPR050766">
    <property type="entry name" value="Bact_Lucif_Oxidored"/>
</dbReference>
<organism evidence="2 3">
    <name type="scientific">Cellulomonas marina</name>
    <dbReference type="NCBI Taxonomy" id="988821"/>
    <lineage>
        <taxon>Bacteria</taxon>
        <taxon>Bacillati</taxon>
        <taxon>Actinomycetota</taxon>
        <taxon>Actinomycetes</taxon>
        <taxon>Micrococcales</taxon>
        <taxon>Cellulomonadaceae</taxon>
        <taxon>Cellulomonas</taxon>
    </lineage>
</organism>
<accession>A0A1I0ZE21</accession>
<keyword evidence="3" id="KW-1185">Reference proteome</keyword>
<dbReference type="PANTHER" id="PTHR30137:SF15">
    <property type="entry name" value="BLL6902 PROTEIN"/>
    <property type="match status" value="1"/>
</dbReference>
<dbReference type="Gene3D" id="3.20.20.30">
    <property type="entry name" value="Luciferase-like domain"/>
    <property type="match status" value="1"/>
</dbReference>
<protein>
    <submittedName>
        <fullName evidence="2">Flavin-dependent oxidoreductase, luciferase family (Includes alkanesulfonate monooxygenase SsuD and methylene tetrahydromethanopterin reductase)</fullName>
    </submittedName>
</protein>
<evidence type="ECO:0000313" key="2">
    <source>
        <dbReference type="EMBL" id="SFB22463.1"/>
    </source>
</evidence>
<dbReference type="PANTHER" id="PTHR30137">
    <property type="entry name" value="LUCIFERASE-LIKE MONOOXYGENASE"/>
    <property type="match status" value="1"/>
</dbReference>
<dbReference type="Pfam" id="PF00296">
    <property type="entry name" value="Bac_luciferase"/>
    <property type="match status" value="1"/>
</dbReference>
<feature type="domain" description="Luciferase-like" evidence="1">
    <location>
        <begin position="20"/>
        <end position="271"/>
    </location>
</feature>
<dbReference type="STRING" id="988821.SAMN05421867_11075"/>
<dbReference type="GO" id="GO:0016705">
    <property type="term" value="F:oxidoreductase activity, acting on paired donors, with incorporation or reduction of molecular oxygen"/>
    <property type="evidence" value="ECO:0007669"/>
    <property type="project" value="InterPro"/>
</dbReference>
<dbReference type="GO" id="GO:0004497">
    <property type="term" value="F:monooxygenase activity"/>
    <property type="evidence" value="ECO:0007669"/>
    <property type="project" value="UniProtKB-KW"/>
</dbReference>
<dbReference type="AlphaFoldDB" id="A0A1I0ZE21"/>
<evidence type="ECO:0000313" key="3">
    <source>
        <dbReference type="Proteomes" id="UP000199012"/>
    </source>
</evidence>
<gene>
    <name evidence="2" type="ORF">SAMN05421867_11075</name>
</gene>
<evidence type="ECO:0000259" key="1">
    <source>
        <dbReference type="Pfam" id="PF00296"/>
    </source>
</evidence>
<sequence length="351" mass="38187">MPPARPRVRHGVKSIGFLSFGHWTPSPSSQTRSAADVLLQSIELAEAAEELGADGAYFRVHHFARQLASPFPLLAAAGARTSRIELGTGVIDMRYENPLYMAEDAGAADLIAGGRLQLGVSRGSPEQVVDGFRYFGYAPREGQTSADMARERTEVLLRVLEGEGFAQPAPRPMFPNPPGLLRLEPYAEGLRERIWWGAGSDATAVWAAQQGMNLMSSTLKDAESDEPFHVQQAHQIEAFRKAWAEAGHERTPRVSVSRSIVAITDDRDRALFGRGGQDRDQVGYIDGPNPAIFGRSYAAEPDVLARELAEDEAVAAADTLLVTVPNQLGVEYNAHLLESLLVHVAPALGWR</sequence>
<keyword evidence="2" id="KW-0560">Oxidoreductase</keyword>
<proteinExistence type="predicted"/>
<dbReference type="SUPFAM" id="SSF51679">
    <property type="entry name" value="Bacterial luciferase-like"/>
    <property type="match status" value="1"/>
</dbReference>
<dbReference type="InterPro" id="IPR011251">
    <property type="entry name" value="Luciferase-like_dom"/>
</dbReference>
<dbReference type="EMBL" id="FOKA01000010">
    <property type="protein sequence ID" value="SFB22463.1"/>
    <property type="molecule type" value="Genomic_DNA"/>
</dbReference>
<dbReference type="InterPro" id="IPR036661">
    <property type="entry name" value="Luciferase-like_sf"/>
</dbReference>
<name>A0A1I0ZE21_9CELL</name>